<dbReference type="PROSITE" id="PS50887">
    <property type="entry name" value="GGDEF"/>
    <property type="match status" value="1"/>
</dbReference>
<keyword evidence="3 6" id="KW-1133">Transmembrane helix</keyword>
<gene>
    <name evidence="11" type="ORF">GGQ66_000776</name>
</gene>
<evidence type="ECO:0000256" key="3">
    <source>
        <dbReference type="ARBA" id="ARBA00022989"/>
    </source>
</evidence>
<dbReference type="InterPro" id="IPR035919">
    <property type="entry name" value="EAL_sf"/>
</dbReference>
<dbReference type="SUPFAM" id="SSF55073">
    <property type="entry name" value="Nucleotide cyclase"/>
    <property type="match status" value="1"/>
</dbReference>
<protein>
    <submittedName>
        <fullName evidence="11">Diguanylate cyclase (GGDEF)-like protein</fullName>
    </submittedName>
</protein>
<evidence type="ECO:0000256" key="4">
    <source>
        <dbReference type="ARBA" id="ARBA00023136"/>
    </source>
</evidence>
<name>A0A7W6P0A9_9HYPH</name>
<dbReference type="PROSITE" id="PS51257">
    <property type="entry name" value="PROKAR_LIPOPROTEIN"/>
    <property type="match status" value="1"/>
</dbReference>
<evidence type="ECO:0000256" key="2">
    <source>
        <dbReference type="ARBA" id="ARBA00022692"/>
    </source>
</evidence>
<feature type="domain" description="EAL" evidence="9">
    <location>
        <begin position="630"/>
        <end position="881"/>
    </location>
</feature>
<dbReference type="CDD" id="cd01948">
    <property type="entry name" value="EAL"/>
    <property type="match status" value="1"/>
</dbReference>
<evidence type="ECO:0000313" key="12">
    <source>
        <dbReference type="Proteomes" id="UP000584824"/>
    </source>
</evidence>
<dbReference type="InterPro" id="IPR006189">
    <property type="entry name" value="CHASE_dom"/>
</dbReference>
<dbReference type="InterPro" id="IPR035965">
    <property type="entry name" value="PAS-like_dom_sf"/>
</dbReference>
<dbReference type="PROSITE" id="PS50883">
    <property type="entry name" value="EAL"/>
    <property type="match status" value="1"/>
</dbReference>
<dbReference type="PANTHER" id="PTHR44757">
    <property type="entry name" value="DIGUANYLATE CYCLASE DGCP"/>
    <property type="match status" value="1"/>
</dbReference>
<dbReference type="InterPro" id="IPR029787">
    <property type="entry name" value="Nucleotide_cyclase"/>
</dbReference>
<feature type="coiled-coil region" evidence="5">
    <location>
        <begin position="432"/>
        <end position="462"/>
    </location>
</feature>
<evidence type="ECO:0000256" key="1">
    <source>
        <dbReference type="ARBA" id="ARBA00004370"/>
    </source>
</evidence>
<reference evidence="11 12" key="1">
    <citation type="submission" date="2020-08" db="EMBL/GenBank/DDBJ databases">
        <title>Genomic Encyclopedia of Type Strains, Phase IV (KMG-IV): sequencing the most valuable type-strain genomes for metagenomic binning, comparative biology and taxonomic classification.</title>
        <authorList>
            <person name="Goeker M."/>
        </authorList>
    </citation>
    <scope>NUCLEOTIDE SEQUENCE [LARGE SCALE GENOMIC DNA]</scope>
    <source>
        <strain evidence="11 12">DSM 26385</strain>
    </source>
</reference>
<dbReference type="RefSeq" id="WP_183789582.1">
    <property type="nucleotide sequence ID" value="NZ_JACIDU010000002.1"/>
</dbReference>
<dbReference type="Pfam" id="PF08447">
    <property type="entry name" value="PAS_3"/>
    <property type="match status" value="1"/>
</dbReference>
<evidence type="ECO:0000259" key="10">
    <source>
        <dbReference type="PROSITE" id="PS50887"/>
    </source>
</evidence>
<dbReference type="SUPFAM" id="SSF55785">
    <property type="entry name" value="PYP-like sensor domain (PAS domain)"/>
    <property type="match status" value="1"/>
</dbReference>
<dbReference type="Pfam" id="PF00563">
    <property type="entry name" value="EAL"/>
    <property type="match status" value="1"/>
</dbReference>
<dbReference type="GO" id="GO:0003824">
    <property type="term" value="F:catalytic activity"/>
    <property type="evidence" value="ECO:0007669"/>
    <property type="project" value="UniProtKB-ARBA"/>
</dbReference>
<comment type="caution">
    <text evidence="11">The sequence shown here is derived from an EMBL/GenBank/DDBJ whole genome shotgun (WGS) entry which is preliminary data.</text>
</comment>
<dbReference type="GO" id="GO:0007165">
    <property type="term" value="P:signal transduction"/>
    <property type="evidence" value="ECO:0007669"/>
    <property type="project" value="UniProtKB-ARBA"/>
</dbReference>
<keyword evidence="12" id="KW-1185">Reference proteome</keyword>
<dbReference type="Gene3D" id="3.30.70.270">
    <property type="match status" value="1"/>
</dbReference>
<dbReference type="AlphaFoldDB" id="A0A7W6P0A9"/>
<dbReference type="InterPro" id="IPR001633">
    <property type="entry name" value="EAL_dom"/>
</dbReference>
<organism evidence="11 12">
    <name type="scientific">Allorhizobium borbori</name>
    <dbReference type="NCBI Taxonomy" id="485907"/>
    <lineage>
        <taxon>Bacteria</taxon>
        <taxon>Pseudomonadati</taxon>
        <taxon>Pseudomonadota</taxon>
        <taxon>Alphaproteobacteria</taxon>
        <taxon>Hyphomicrobiales</taxon>
        <taxon>Rhizobiaceae</taxon>
        <taxon>Rhizobium/Agrobacterium group</taxon>
        <taxon>Allorhizobium</taxon>
    </lineage>
</organism>
<sequence length="891" mass="98180">MGVQRPDDFFSSRQRLMTLAGFLPAVIACFVVIVAMWRVDREQVAQFNLDQRSAVEEQLAAVGARIATSVGGDIKLSRGLVSALSLNPDMTQDQYSAFASGLFDTRTNLRSVAAAPDLVIRLVYPMEPNRKAIGLDYRTRPDQRAAVIKVMQERQTVVTGPIDLVQGGKGLVIRYPVIRQDTGAEWGIVSSVLDVERLYETTGLTALGETLDFALVKTEEGTAGQRFFSSGDVGGRSPVSVAIDLGYVHWTLLAVPRGGWLVTSPELTRSRLENGGIAICILLPLLWAGILSRQRQRKTLALQQREAEMARLSGRLEMALSASSIGVWELDTVAGSLEWDMRLRDIFSAPPEKSQFSYADWSRAVHPDDVGDAERLLRRTIDTGEVLNTQFRIVRPDGEVRHIRAIGNIYHTSSGPRVVGVNWDVTEDVLLNQALRDAKQHAETQNSELRQARQNLEHLSLHDALTGLPNRRYLDLHLLSCEGYGAVGKVAVLHVDLDRFKEINDTLGHAAGDRLLVNVGERLLAALAPDEFAARVGGDEFVVVVRGTDPALRARALAADIIDRMARPFVIEDIQCRVSCSVGLAIQSAADDTIQDLLVNADIALYEAKKLGKNRMEQFTDKLRLAAVHVRMMSDELVSGLERDEFLPFYQPQFDAHSFRIVGVEALARWNHPTRGLLPPGEFLSIASDLDRVGKIDEIMLEKGLAQLGEWRRLGLDIPKLSVNISLSRLQDKDLFSHLESLRFEPGSLSFELLESISFDDVGDEVKEAIARLKRAHVGIEIDDFGTGHASIVNLLDLAPDRLKIDRKLVASVDASGARRRLVASMIEMGRALGIGTVAEGVETMQQAKILGDLGCDTLQGYALAKPMSADDLYAFALHRQDFPSRASFAV</sequence>
<dbReference type="PANTHER" id="PTHR44757:SF2">
    <property type="entry name" value="BIOFILM ARCHITECTURE MAINTENANCE PROTEIN MBAA"/>
    <property type="match status" value="1"/>
</dbReference>
<evidence type="ECO:0000313" key="11">
    <source>
        <dbReference type="EMBL" id="MBB4102248.1"/>
    </source>
</evidence>
<dbReference type="NCBIfam" id="TIGR00254">
    <property type="entry name" value="GGDEF"/>
    <property type="match status" value="1"/>
</dbReference>
<dbReference type="EMBL" id="JACIDU010000002">
    <property type="protein sequence ID" value="MBB4102248.1"/>
    <property type="molecule type" value="Genomic_DNA"/>
</dbReference>
<feature type="domain" description="CHASE" evidence="8">
    <location>
        <begin position="116"/>
        <end position="263"/>
    </location>
</feature>
<dbReference type="Gene3D" id="3.30.450.20">
    <property type="entry name" value="PAS domain"/>
    <property type="match status" value="1"/>
</dbReference>
<dbReference type="SUPFAM" id="SSF141868">
    <property type="entry name" value="EAL domain-like"/>
    <property type="match status" value="1"/>
</dbReference>
<keyword evidence="5" id="KW-0175">Coiled coil</keyword>
<dbReference type="Gene3D" id="3.20.20.450">
    <property type="entry name" value="EAL domain"/>
    <property type="match status" value="1"/>
</dbReference>
<dbReference type="CDD" id="cd01949">
    <property type="entry name" value="GGDEF"/>
    <property type="match status" value="1"/>
</dbReference>
<keyword evidence="2 6" id="KW-0812">Transmembrane</keyword>
<dbReference type="SMART" id="SM00052">
    <property type="entry name" value="EAL"/>
    <property type="match status" value="1"/>
</dbReference>
<dbReference type="Gene3D" id="2.10.70.100">
    <property type="match status" value="1"/>
</dbReference>
<comment type="subcellular location">
    <subcellularLocation>
        <location evidence="1">Membrane</location>
    </subcellularLocation>
</comment>
<evidence type="ECO:0000259" key="8">
    <source>
        <dbReference type="PROSITE" id="PS50839"/>
    </source>
</evidence>
<dbReference type="PROSITE" id="PS50839">
    <property type="entry name" value="CHASE"/>
    <property type="match status" value="1"/>
</dbReference>
<dbReference type="InterPro" id="IPR000700">
    <property type="entry name" value="PAS-assoc_C"/>
</dbReference>
<keyword evidence="4 6" id="KW-0472">Membrane</keyword>
<dbReference type="SMART" id="SM01079">
    <property type="entry name" value="CHASE"/>
    <property type="match status" value="1"/>
</dbReference>
<feature type="transmembrane region" description="Helical" evidence="6">
    <location>
        <begin position="16"/>
        <end position="37"/>
    </location>
</feature>
<proteinExistence type="predicted"/>
<dbReference type="Pfam" id="PF03924">
    <property type="entry name" value="CHASE"/>
    <property type="match status" value="1"/>
</dbReference>
<dbReference type="InterPro" id="IPR000160">
    <property type="entry name" value="GGDEF_dom"/>
</dbReference>
<dbReference type="Proteomes" id="UP000584824">
    <property type="component" value="Unassembled WGS sequence"/>
</dbReference>
<evidence type="ECO:0000256" key="6">
    <source>
        <dbReference type="SAM" id="Phobius"/>
    </source>
</evidence>
<feature type="domain" description="PAC" evidence="7">
    <location>
        <begin position="387"/>
        <end position="437"/>
    </location>
</feature>
<dbReference type="Gene3D" id="3.30.450.350">
    <property type="entry name" value="CHASE domain"/>
    <property type="match status" value="1"/>
</dbReference>
<evidence type="ECO:0000256" key="5">
    <source>
        <dbReference type="SAM" id="Coils"/>
    </source>
</evidence>
<dbReference type="Pfam" id="PF00990">
    <property type="entry name" value="GGDEF"/>
    <property type="match status" value="1"/>
</dbReference>
<dbReference type="InterPro" id="IPR043128">
    <property type="entry name" value="Rev_trsase/Diguanyl_cyclase"/>
</dbReference>
<feature type="transmembrane region" description="Helical" evidence="6">
    <location>
        <begin position="275"/>
        <end position="292"/>
    </location>
</feature>
<dbReference type="InterPro" id="IPR013655">
    <property type="entry name" value="PAS_fold_3"/>
</dbReference>
<dbReference type="GO" id="GO:0016020">
    <property type="term" value="C:membrane"/>
    <property type="evidence" value="ECO:0007669"/>
    <property type="project" value="UniProtKB-SubCell"/>
</dbReference>
<dbReference type="SMART" id="SM00267">
    <property type="entry name" value="GGDEF"/>
    <property type="match status" value="1"/>
</dbReference>
<dbReference type="InterPro" id="IPR042240">
    <property type="entry name" value="CHASE_sf"/>
</dbReference>
<evidence type="ECO:0000259" key="9">
    <source>
        <dbReference type="PROSITE" id="PS50883"/>
    </source>
</evidence>
<dbReference type="PROSITE" id="PS50113">
    <property type="entry name" value="PAC"/>
    <property type="match status" value="1"/>
</dbReference>
<dbReference type="InterPro" id="IPR052155">
    <property type="entry name" value="Biofilm_reg_signaling"/>
</dbReference>
<evidence type="ECO:0000259" key="7">
    <source>
        <dbReference type="PROSITE" id="PS50113"/>
    </source>
</evidence>
<feature type="domain" description="GGDEF" evidence="10">
    <location>
        <begin position="488"/>
        <end position="621"/>
    </location>
</feature>
<accession>A0A7W6P0A9</accession>